<dbReference type="EMBL" id="HE965806">
    <property type="protein sequence ID" value="CCJ53469.1"/>
    <property type="molecule type" value="Genomic_DNA"/>
</dbReference>
<sequence>MENQEIMVAFAQAIQQVTAKVSALETTVQCLIAAQPAEQREQFGAALRQAASGLLAESDQRPLTGSALSHLKLAIDAYLEAAGQHPLQ</sequence>
<dbReference type="KEGG" id="bbh:BN112_1552"/>
<accession>A0A0C6P193</accession>
<proteinExistence type="predicted"/>
<evidence type="ECO:0000313" key="1">
    <source>
        <dbReference type="EMBL" id="CCJ53469.1"/>
    </source>
</evidence>
<name>A0A0C6P193_BORBO</name>
<evidence type="ECO:0000313" key="2">
    <source>
        <dbReference type="Proteomes" id="UP000007564"/>
    </source>
</evidence>
<reference evidence="1 2" key="1">
    <citation type="journal article" date="2012" name="BMC Genomics">
        <title>Comparative genomics of the classical Bordetella subspecies: the evolution and exchange of virulence-associated diversity amongst closely related pathogens.</title>
        <authorList>
            <person name="Park J."/>
            <person name="Zhang Y."/>
            <person name="Buboltz A.M."/>
            <person name="Zhang X."/>
            <person name="Schuster S.C."/>
            <person name="Ahuja U."/>
            <person name="Liu M."/>
            <person name="Miller J.F."/>
            <person name="Sebaihia M."/>
            <person name="Bentley S.D."/>
            <person name="Parkhill J."/>
            <person name="Harvill E.T."/>
        </authorList>
    </citation>
    <scope>NUCLEOTIDE SEQUENCE [LARGE SCALE GENOMIC DNA]</scope>
    <source>
        <strain evidence="1 2">253</strain>
    </source>
</reference>
<gene>
    <name evidence="1" type="ORF">BN112_1552</name>
</gene>
<dbReference type="OrthoDB" id="8640209at2"/>
<protein>
    <submittedName>
        <fullName evidence="1">Uncharacterized protein</fullName>
    </submittedName>
</protein>
<organism evidence="1 2">
    <name type="scientific">Bordetella bronchiseptica 253</name>
    <dbReference type="NCBI Taxonomy" id="568707"/>
    <lineage>
        <taxon>Bacteria</taxon>
        <taxon>Pseudomonadati</taxon>
        <taxon>Pseudomonadota</taxon>
        <taxon>Betaproteobacteria</taxon>
        <taxon>Burkholderiales</taxon>
        <taxon>Alcaligenaceae</taxon>
        <taxon>Bordetella</taxon>
    </lineage>
</organism>
<dbReference type="Proteomes" id="UP000007564">
    <property type="component" value="Chromosome"/>
</dbReference>
<dbReference type="GeneID" id="69600492"/>
<dbReference type="AlphaFoldDB" id="A0A0C6P193"/>
<dbReference type="HOGENOM" id="CLU_2462947_0_0_4"/>
<dbReference type="RefSeq" id="WP_003812997.1">
    <property type="nucleotide sequence ID" value="NC_019382.1"/>
</dbReference>